<dbReference type="GO" id="GO:0005886">
    <property type="term" value="C:plasma membrane"/>
    <property type="evidence" value="ECO:0007669"/>
    <property type="project" value="UniProtKB-SubCell"/>
</dbReference>
<evidence type="ECO:0000313" key="9">
    <source>
        <dbReference type="EMBL" id="HIR88772.1"/>
    </source>
</evidence>
<keyword evidence="3 7" id="KW-0812">Transmembrane</keyword>
<gene>
    <name evidence="9" type="ORF">IAC96_07470</name>
</gene>
<evidence type="ECO:0000256" key="3">
    <source>
        <dbReference type="ARBA" id="ARBA00022692"/>
    </source>
</evidence>
<name>A0A9D1JD76_9FIRM</name>
<feature type="transmembrane region" description="Helical" evidence="7">
    <location>
        <begin position="28"/>
        <end position="47"/>
    </location>
</feature>
<feature type="domain" description="ABC3 transporter permease C-terminal" evidence="8">
    <location>
        <begin position="673"/>
        <end position="790"/>
    </location>
</feature>
<dbReference type="Proteomes" id="UP000824201">
    <property type="component" value="Unassembled WGS sequence"/>
</dbReference>
<reference evidence="9" key="2">
    <citation type="journal article" date="2021" name="PeerJ">
        <title>Extensive microbial diversity within the chicken gut microbiome revealed by metagenomics and culture.</title>
        <authorList>
            <person name="Gilroy R."/>
            <person name="Ravi A."/>
            <person name="Getino M."/>
            <person name="Pursley I."/>
            <person name="Horton D.L."/>
            <person name="Alikhan N.F."/>
            <person name="Baker D."/>
            <person name="Gharbi K."/>
            <person name="Hall N."/>
            <person name="Watson M."/>
            <person name="Adriaenssens E.M."/>
            <person name="Foster-Nyarko E."/>
            <person name="Jarju S."/>
            <person name="Secka A."/>
            <person name="Antonio M."/>
            <person name="Oren A."/>
            <person name="Chaudhuri R.R."/>
            <person name="La Ragione R."/>
            <person name="Hildebrand F."/>
            <person name="Pallen M.J."/>
        </authorList>
    </citation>
    <scope>NUCLEOTIDE SEQUENCE</scope>
    <source>
        <strain evidence="9">ChiW13-3771</strain>
    </source>
</reference>
<feature type="transmembrane region" description="Helical" evidence="7">
    <location>
        <begin position="333"/>
        <end position="355"/>
    </location>
</feature>
<evidence type="ECO:0000256" key="1">
    <source>
        <dbReference type="ARBA" id="ARBA00004651"/>
    </source>
</evidence>
<keyword evidence="2" id="KW-1003">Cell membrane</keyword>
<feature type="transmembrane region" description="Helical" evidence="7">
    <location>
        <begin position="666"/>
        <end position="687"/>
    </location>
</feature>
<proteinExistence type="inferred from homology"/>
<dbReference type="EMBL" id="DVHN01000091">
    <property type="protein sequence ID" value="HIR88772.1"/>
    <property type="molecule type" value="Genomic_DNA"/>
</dbReference>
<keyword evidence="5 7" id="KW-0472">Membrane</keyword>
<feature type="transmembrane region" description="Helical" evidence="7">
    <location>
        <begin position="759"/>
        <end position="783"/>
    </location>
</feature>
<comment type="similarity">
    <text evidence="6">Belongs to the ABC-4 integral membrane protein family.</text>
</comment>
<evidence type="ECO:0000259" key="8">
    <source>
        <dbReference type="Pfam" id="PF02687"/>
    </source>
</evidence>
<evidence type="ECO:0000256" key="7">
    <source>
        <dbReference type="SAM" id="Phobius"/>
    </source>
</evidence>
<dbReference type="Pfam" id="PF02687">
    <property type="entry name" value="FtsX"/>
    <property type="match status" value="2"/>
</dbReference>
<evidence type="ECO:0000256" key="6">
    <source>
        <dbReference type="ARBA" id="ARBA00038076"/>
    </source>
</evidence>
<feature type="transmembrane region" description="Helical" evidence="7">
    <location>
        <begin position="304"/>
        <end position="327"/>
    </location>
</feature>
<comment type="caution">
    <text evidence="9">The sequence shown here is derived from an EMBL/GenBank/DDBJ whole genome shotgun (WGS) entry which is preliminary data.</text>
</comment>
<dbReference type="InterPro" id="IPR003838">
    <property type="entry name" value="ABC3_permease_C"/>
</dbReference>
<dbReference type="GO" id="GO:0022857">
    <property type="term" value="F:transmembrane transporter activity"/>
    <property type="evidence" value="ECO:0007669"/>
    <property type="project" value="TreeGrafter"/>
</dbReference>
<organism evidence="9 10">
    <name type="scientific">Candidatus Fimimorpha faecalis</name>
    <dbReference type="NCBI Taxonomy" id="2840824"/>
    <lineage>
        <taxon>Bacteria</taxon>
        <taxon>Bacillati</taxon>
        <taxon>Bacillota</taxon>
        <taxon>Clostridia</taxon>
        <taxon>Eubacteriales</taxon>
        <taxon>Candidatus Fimimorpha</taxon>
    </lineage>
</organism>
<feature type="transmembrane region" description="Helical" evidence="7">
    <location>
        <begin position="250"/>
        <end position="283"/>
    </location>
</feature>
<sequence>MSLNSNNNNKAIRKLAKRSLKVNPFRNTCILITITICTILMILVPVLNSASFQIDLDTVDIQEQAIFQKLNEEQIVQLKNNSKLLCTVLEKSGPAIRVNDSFVRLGYTEYSERDIIPYRLLEGNLPEKRNEVVSEKKVMEQLELSIGDSIVLNVAENEEETFVICGMSETIGDEDSIPKLYVSKFYAEEGIPLKQRPYQMRVKVQQKNGMSKADVVQTLLEIAEDVNIDSDYVNLNTMYLYSMHFTAEQIFFYVFIDLSILLAGILVIYSVFYISVISRIPLFGQLSTIGMSRRQIKRFVNEEGLRLSILGTALGVIGSGIFSYILITTYWKFDIFLGVSVVVSVMTTLIIMLSIQKPVSMAANISPIEAVRYDLINGKRNKLILKTHKVTPRSIASIRFRRDRKKVFFTMLSLIVGGILFFVSAIYICSIDVETFARNGYFRNYEYIITFATIGEDLYYDNVDLTDMQKQKLFTKDLVEELEQIPEVESVERRKGTIVSFDIEGYIVNEDVSVINKGRFEQEVLPHLLDQTLTYEQLVQQKGIIYTRNEDTELVYGVGFSAGDPVKLEYYNGIESDTEEVVMAGFTDREYLADHFIEGGILIPEEIMELMMPGIDMTEELYVNTVDGVYSKELDEVVSTVVKKHPLLSVMTFYEQVQERSRQLQLIQQILVVTSIFGMLFSIINMLNTTLTTMITRDKELALLEAVGMQEKQMKKMLLYESLYLTLPSIVISIILGTVLGYLTVSFMGVSQATMTYQLPLWVIGIYTISMIVMPLCLSYYLYHRLSKKTIMERLKMDE</sequence>
<comment type="subcellular location">
    <subcellularLocation>
        <location evidence="1">Cell membrane</location>
        <topology evidence="1">Multi-pass membrane protein</topology>
    </subcellularLocation>
</comment>
<keyword evidence="4 7" id="KW-1133">Transmembrane helix</keyword>
<accession>A0A9D1JD76</accession>
<dbReference type="PANTHER" id="PTHR30572">
    <property type="entry name" value="MEMBRANE COMPONENT OF TRANSPORTER-RELATED"/>
    <property type="match status" value="1"/>
</dbReference>
<reference evidence="9" key="1">
    <citation type="submission" date="2020-10" db="EMBL/GenBank/DDBJ databases">
        <authorList>
            <person name="Gilroy R."/>
        </authorList>
    </citation>
    <scope>NUCLEOTIDE SEQUENCE</scope>
    <source>
        <strain evidence="9">ChiW13-3771</strain>
    </source>
</reference>
<dbReference type="PANTHER" id="PTHR30572:SF4">
    <property type="entry name" value="ABC TRANSPORTER PERMEASE YTRF"/>
    <property type="match status" value="1"/>
</dbReference>
<feature type="domain" description="ABC3 transporter permease C-terminal" evidence="8">
    <location>
        <begin position="258"/>
        <end position="365"/>
    </location>
</feature>
<evidence type="ECO:0000256" key="4">
    <source>
        <dbReference type="ARBA" id="ARBA00022989"/>
    </source>
</evidence>
<feature type="transmembrane region" description="Helical" evidence="7">
    <location>
        <begin position="407"/>
        <end position="428"/>
    </location>
</feature>
<protein>
    <submittedName>
        <fullName evidence="9">ABC transporter permease</fullName>
    </submittedName>
</protein>
<evidence type="ECO:0000256" key="5">
    <source>
        <dbReference type="ARBA" id="ARBA00023136"/>
    </source>
</evidence>
<feature type="transmembrane region" description="Helical" evidence="7">
    <location>
        <begin position="723"/>
        <end position="747"/>
    </location>
</feature>
<dbReference type="AlphaFoldDB" id="A0A9D1JD76"/>
<evidence type="ECO:0000256" key="2">
    <source>
        <dbReference type="ARBA" id="ARBA00022475"/>
    </source>
</evidence>
<dbReference type="InterPro" id="IPR050250">
    <property type="entry name" value="Macrolide_Exporter_MacB"/>
</dbReference>
<evidence type="ECO:0000313" key="10">
    <source>
        <dbReference type="Proteomes" id="UP000824201"/>
    </source>
</evidence>